<gene>
    <name evidence="3" type="ORF">QV01_00700</name>
</gene>
<feature type="signal peptide" evidence="2">
    <location>
        <begin position="1"/>
        <end position="40"/>
    </location>
</feature>
<feature type="region of interest" description="Disordered" evidence="1">
    <location>
        <begin position="276"/>
        <end position="307"/>
    </location>
</feature>
<organism evidence="3 4">
    <name type="scientific">Gallibacterium genomosp. 3</name>
    <dbReference type="NCBI Taxonomy" id="505345"/>
    <lineage>
        <taxon>Bacteria</taxon>
        <taxon>Pseudomonadati</taxon>
        <taxon>Pseudomonadota</taxon>
        <taxon>Gammaproteobacteria</taxon>
        <taxon>Pasteurellales</taxon>
        <taxon>Pasteurellaceae</taxon>
        <taxon>Gallibacterium</taxon>
    </lineage>
</organism>
<dbReference type="NCBIfam" id="NF012204">
    <property type="entry name" value="adhes_FxxPxG"/>
    <property type="match status" value="1"/>
</dbReference>
<reference evidence="3 4" key="1">
    <citation type="submission" date="2014-11" db="EMBL/GenBank/DDBJ databases">
        <title>Pan-genome of Gallibacterium spp.</title>
        <authorList>
            <person name="Kudirkiene E."/>
            <person name="Bojesen A.M."/>
        </authorList>
    </citation>
    <scope>NUCLEOTIDE SEQUENCE [LARGE SCALE GENOMIC DNA]</scope>
    <source>
        <strain evidence="3 4">F151</strain>
    </source>
</reference>
<feature type="region of interest" description="Disordered" evidence="1">
    <location>
        <begin position="1308"/>
        <end position="1367"/>
    </location>
</feature>
<feature type="compositionally biased region" description="Low complexity" evidence="1">
    <location>
        <begin position="1342"/>
        <end position="1367"/>
    </location>
</feature>
<evidence type="ECO:0000256" key="2">
    <source>
        <dbReference type="SAM" id="SignalP"/>
    </source>
</evidence>
<feature type="compositionally biased region" description="Low complexity" evidence="1">
    <location>
        <begin position="286"/>
        <end position="297"/>
    </location>
</feature>
<dbReference type="NCBIfam" id="NF012206">
    <property type="entry name" value="LktA_tand_53"/>
    <property type="match status" value="2"/>
</dbReference>
<keyword evidence="4" id="KW-1185">Reference proteome</keyword>
<feature type="region of interest" description="Disordered" evidence="1">
    <location>
        <begin position="1079"/>
        <end position="1107"/>
    </location>
</feature>
<feature type="compositionally biased region" description="Low complexity" evidence="1">
    <location>
        <begin position="1250"/>
        <end position="1266"/>
    </location>
</feature>
<dbReference type="OrthoDB" id="6721845at2"/>
<name>A0A1A7NY53_9PAST</name>
<comment type="caution">
    <text evidence="3">The sequence shown here is derived from an EMBL/GenBank/DDBJ whole genome shotgun (WGS) entry which is preliminary data.</text>
</comment>
<feature type="region of interest" description="Disordered" evidence="1">
    <location>
        <begin position="1243"/>
        <end position="1273"/>
    </location>
</feature>
<dbReference type="InterPro" id="IPR047881">
    <property type="entry name" value="LktA_repeat"/>
</dbReference>
<evidence type="ECO:0000256" key="1">
    <source>
        <dbReference type="SAM" id="MobiDB-lite"/>
    </source>
</evidence>
<evidence type="ECO:0008006" key="5">
    <source>
        <dbReference type="Google" id="ProtNLM"/>
    </source>
</evidence>
<evidence type="ECO:0000313" key="3">
    <source>
        <dbReference type="EMBL" id="OBW93919.1"/>
    </source>
</evidence>
<accession>A0A1A7NY53</accession>
<feature type="compositionally biased region" description="Polar residues" evidence="1">
    <location>
        <begin position="298"/>
        <end position="307"/>
    </location>
</feature>
<evidence type="ECO:0000313" key="4">
    <source>
        <dbReference type="Proteomes" id="UP000243558"/>
    </source>
</evidence>
<protein>
    <recommendedName>
        <fullName evidence="5">Autotransporter domain-containing protein</fullName>
    </recommendedName>
</protein>
<sequence>MKRTNRFSRNIKLTAQSSLALKLLVAITSGLAFIPGVSWADEVTQNIAVKEIQYKGTVTSSNNVTNVYAQNVINNDLDKIKIGVNKFISFDVAENKAVNMHFQQTDNKGQEVDKLVNLVDSKINIAGAVNAIKNNSVDGDLFFLSREGMAVTSTGVINAGSLTVLTPATLPTSDDDIKNIVKDPTQVKLSSNGDITIDGQVNSKGNVTLRAGKSINVSGKIRSGVSSLKTDKESKTELFNDIVSLNNEQKAGKSGELVATQTSNGDIVLEAFASNTAGKPDTANQPSSSTPTTTASTRQFTDNATAANYDSERAEAITKINIKSGSTIKGKNVKILAKSEVAKQSLTRTEAKVEVGGNIEGDAVSINAEATTKIEDTLFDLKFASKSDAQGIVLGAIGTIGPNLDINRVNVINTAEINITKDADIKAMTNGLVIQANAETNLTVRTDVSPLKILNLISGSQAVPTTAFLDLQSKNTAKVTLDGSVGAKESLVVNATANQTVDADAAANTYMLKNDSASAFHLAFLNTNLKNHADVIVGSTAKFNEDKTLNYEQQSLITANVINDIAADESTRTDGDSIAVLGINIHHNDTHANVEMGANLTAYGDITIGAVNTFKRNEIDSANQIGANTIERGISNLFKKIFRINAVNDKGEQSKVSKFFTGIYNKIVAPTPGPQSKILQKLQKLGEDFSGALGVQYNKQTNTSSVVVKNRVKIQSLKDVKITAETDIKDHVFSSYSSVNNGTEGTQQKESSSLAISISNVKNDSSVILESSNTIKGRNITISSNTLVPYQRYKKIIDDLISQIEILSGKDFENWITTNQESWKKSVAASKDLVNSLKGKDFSQMSDKDWEELSKALEKNGGSLAELWSYASNIKDEQLEDPKIKEKIFAFGKAIWKAITAVTGYHHWANYGVRAEAGDDSKVAKDKKFGLSGSFSIVDMANTGRVLVGQNVNLLSTGKIGVEANNQGEGISFVGNAGLKPLAESAGAAIGGNVSYLNILNNAVALIGKGAVLNAQFIDINANNKMMQTNIAFAAGKAGKNGVEGMIVIGTGGNNALALIDDEAQIKAYVNEVPKISLDTQDEKENSDSSNTISAPDTSSIAEESKGKVSVTATNNTLANNVAAGMMAAHGAAVGAGIAVGVYDNNTIAGTMDIADKIEDLSSDELAKLSSEQKQVYFGEKRARTFGLGVFTENEKAFLGAKTANNANKGLIQGHSVAINSNASGLINAIGLAVAIATKKDADGKPVEQGELVNNESGGESGGNTSHPTELLPDLQVSDDGAEFIASLASLFGEENAITSALTEVDDTMSNGSGGSSADDIAQSGNSDTLHGSDTAEGSSPNNNAQNSGGTNNGSVSDSSKASTKSQTQISVAGSVGVNIISGKTASFLNGVNVVLEKDNKNGSKETALDVTSNDTVFIGAWTGAGAVSSNKDSGSAVGVSGSVAVNSLNRDVLSAVSESRINGIQNMSVESLKDGVVAAFGLSAAVAKAQQGTSVAVAPAISVNLQDSKTAALLINSELNTDKGMDSAKHLDIIARNFDVNVTGGLNTAIATSGSGSSVAAGGSIVVTNIHNTLSSGIYGGTYKVENLNIRSIMGVTQVSAAAGFSLSKGEGTSVGFQGAIAYNGLHNNSVAFIRGGANIQAGFVTLRSYDESYDADDKMDSGKLKKEKAKKDAYLSKLEEEKNIDATGDSYRGIDKEHPEQNAAVVERGKSAEEKQALAEKQYAAEARTKANGNIIVTAAGSFALTLSGGSGGAIGAAISVSQIENKMYTDIADSNITANQIETEATSHALLVGAAGGVAGGNGRFNVAGSLSWNDVANEAISSVTNSTLTTDTLIFHSNNHSRAVNVAGQVGVSTKGAAIGLAIAYHGMKNKTQVLFEGSTLSGRNPILGVDLTAQAQNDSKVVTVGAGVTAAKGLALNGTFAVSEGSNDTEVIFDEYEENTTTKTKHRSKIDYLKSSDVTATDASQSVVVTGSITGSLGGVAVSGGVAINSLGGFAASTNHHDAQKTVAAIRNTDITTAGSNEDISVKAEDKSLLVTVAAGFAGSGSSVALQGVAAATLINKGVWSGFKNSNIKVHDDISKLVKDYNAEGEKNATEEKPFTPLIVYQPRVQVDAINYANIAGVATGIAASASVAGGVAVNVNRINIDTDAQVNGGTYTVGDMQISAQSKPDILSASAGVGASGSVAVAGSFGTNLIKNNTRATVDGSATIISEGNVGVIATSDDLIANYAGSISGAGTAAIGASVTVNKISGATKSLVQNSSITAKGLGNSLSYRSGINDSGFIRSSISKENFIASSLADNPIYSTSTGLIVNSSATHSIASSLFTAGGAGSVAVSGTVNVNLIEGETLAAINNSNLNAGLGTEEDDLSNANIIIQAQDYTNAVGFTGAVAGSGIAAVGITSDTNRVSRTTHASLTYNNDDPDDENYGKRVTTQSKAYNVKVLADARQALATFDAAAAIAGSGASVGTNVIFNILASQTKAGIINANLSYNNLYLKALHQDDIFVSNITTAGAAIGAGVGLNVSIVDQASKVNANVEGSNLVGESITDIEAKHEGNIETFVSSASVNGIGASLAGSGSSNNMRQVVKALVKDSNISSGWLTGSANNSSNISAYGGVLALGGASTSVGASVSVNNFSDTVLMEVDNSTLSTTIGSLKLNAVNNRDATLAVSNGSIGAMALGANVMVVNIKNHKSETDQKDENTEGIYSILAKIKEKLANSEQKDAFEGADQEEEVLGTLTRIKGASTLTTAGTLELKATEEKNKVRMVGGGGSAGMFAANAAVGVLNKQNDIGVKVEDSTLKSYSVVLKAEDKGKNDLSLYQGTAGTVALNAVYGSIKKEGNINVEVNRSNIEARNGADISALDSTSNTLNAYGISAAVVAAGAVTALVNDNTTVKVILNSKKSDSGASSGEEANTSYKIDAGIGALNVISDRQNTMKATAMGGSLGIDSGVAVTALLTEKGETSIEAKGSKYTFKGNSVAFKASRLPSIDLNAGSGSAGIKAVQVTHANALVLGKTSILVADDNTFTAKNVSFVTLTGKEKKEDSNESETETQKANVSVALTAGSIALEGGIGVNNVSATTNTETVVDIGAVKYAPQSLGQTAPAVEIKGLNNLSRDVTSKALTVAGAFAVGNSEGQTIAKDSIKVSAKGGNVYSLDMQAYGFSYTHNLVNGDGGAAVDISPNAASVDNNQQTNTEVSLSGTWNVTNEAKISAMQYDQTATRAKATRVGLLAAAKSTSSNTLGGDSKVILDEGTKINASSLDIKAYNDISTGLKYANQLEGLSISLVGAQVSSSTETVTKGAKIEFGTRSQIITNGRQNYNANTRTNLVNKIQTTAVGAIAGQDARSIIRATINDEISGNSSSFISNGPLEKSSITFSSKDNTKVTSLASATIPGGAGVITTISDNKVTRNNKVTLDNSQIKSGGDLEILAGKDSSLTMDLSANAYNQTAIPLVTDPSVNLSINENNIVSLALSGRNVAARDIYLYAKGGNTSIKKITETFRWIDGGKSGSRSYLGNKEGRAVFDGLQSNNKISLAFDVNGSLLAGNANKVVITISGTKVPDGYSVVRGPQAKGYAAKVTRLSADIAEDESDTNKYVVFATENYHTTLYNQYQNILKLIQEYSMDDSERNTKGYAAYQGYLNEKNRILEEMNQRGFAVGETVIDPKEGTLNDGTNIAAPEVWINTATVQDLSVSGGNAYIETDDTTDVKKQIENKKLRADGSPYIQVNNNSNAYLRIKSLTIGGEGGLVYVNGEKAQAATTGSAAKIEVNHDFTKTTYQIHDNKSGENTQYTAVSTMEIIGNIDNPLGSVSLKSNGDLLISGVSVTGQSINLSAVGTLSQSYFDGLFSAGATPSYQYQIYAKALKDKNIDLEEFAKAAQNAADKKPVERNFSSAQDTSDMTLLNLEKSGIKSFVTLHQQQEVDSVKNNIDELFAPFFFDMDAWRTREQEARKTGIFTGLLPRGLIMYKGSEDEFINNYASVYSKKFTQIFGQKNIPLNVAKELRELLIKWKGKMQGNESADKFIVGKVKILTPENVFDLMKNSKNSEANRLFLQWLLKSGKSNSLLAITHIPSASSISLLETKLSAENTDKLGKTGIATALVTKSNNFISGIKTFITDLANANLAGGAKEYNDVIQTIVNRNNAINNAINQQYASLMKNAREANQRYGQWTSAQWADDSDVVSAAFKAAGVSGSTIAGGNVYISAAYLNLNGLVQSGFDKYSVSVNANSLKNLVDFDETRQAYKINNGNQSKMIGSGNDRKFVYEVQAYYDKVNDKIIVDDIDVSGGKMYISGQILSTGGGKLRVASGGADVSIVNDTGKALELGAIRNNMREGWLEITDDNRTDLENVSTTKTVYRKDELGKLQSKVIKDYKGQDTGTWSDILEKGLAYTPSTPNIRYYWTEGNATLNTVTKQKSYKTYIGFIKTRADIKKIIDDTSVAADNIMSGEEQTSDLSKGVFVKSVTPEEAKALGNKLNLDATSMQVKVYERDENGNVVMENGKPKEQPLVTNWESWTKSKWLGIVKTTYVRWTEEQGSRQTYLYSVPADKAIGIEFIGQKDGKIEITSNNNRSVKLMGDVINNAGNNKFIINAQNALVEQAKGTSINANHLQVNANKGIKNLNITAAAIAQSKDSKGVIQRKDDVVLNLNSAGGDIDVNVNKAFRRGDTATYHGNVLVEQLKAKGNITLTADGSINQKNDNPIEAMRINLVSRNEGIGTQDKPLLIKAGQVASIANNPQSASVNASSEKDIFLKQTVGDMRIGSIVSTTGNVRLEAPGRFVDALAGVVVNSSETVTDKIHRWVDAGLIAGDESYQGAYKTQLLAEFESYEKGLEETIKEYVKQHSSYVPESVTENIVRALAQKSEAEWKADESVAKMEFSKDSWKDAKNKLSTALESSDPVAKLIEYAKQGAEYQYLKHYSENPKYVWSKELLLNAIKDVAYNDKESTGTTDVQDRKQANIVAHNVSLKGAGIGLLDKEEKLISVDDLSEGAKDRFANMALLAASEISDIIENKNENNEVISYRILNRRPLGIYVKPQNGVEGQFNFERASVEKADAYIAARAQQEGTKSASLGLGNIDAGKGDIRILGKDGVTNELVSDKAINLIGANLIIEAGNGDIGTVQKSVTLAIQNLVEGVRAKNAYIKNLTENPLTFRSASVGDDDIVVGGTVVGEFVIHSASGIMSEQLNGDVKGHVRADKLLTLITDNNVGTQNNKLRVLANGNVVNVVGTDDKHTPGDIYIEGISKDGDSSLVLGDISANTLTVKSQAGLQAGTTEDDEGEETVSKIKATKVTLEADKSIVLAADIQTPSLSLKSTRDGITEQEKAIVRANTVDIFSRKAVDFTDGKNYIDTLHIDGIEEQISEGTEDPARVNKYDIDGSVEVNVLDGVAETGENALLTVSIAKPVVGNINLTHEVGSILLNGDSLTTKSATNENGAIIQGREGHIDINAQKNITSNTGKVDAAGHISLVSQQGNISTNNSINAGTSVVAQTAAGIINLGGNVTGGTSVTAHTGAGDITVGGSVKAEKENVELTVKGEGKISTTGAINAGTSVVAQTAAG</sequence>
<feature type="non-terminal residue" evidence="3">
    <location>
        <position position="5562"/>
    </location>
</feature>
<feature type="compositionally biased region" description="Polar residues" evidence="1">
    <location>
        <begin position="1088"/>
        <end position="1102"/>
    </location>
</feature>
<proteinExistence type="predicted"/>
<dbReference type="Proteomes" id="UP000243558">
    <property type="component" value="Unassembled WGS sequence"/>
</dbReference>
<feature type="compositionally biased region" description="Polar residues" evidence="1">
    <location>
        <begin position="1323"/>
        <end position="1341"/>
    </location>
</feature>
<keyword evidence="2" id="KW-0732">Signal</keyword>
<feature type="compositionally biased region" description="Polar residues" evidence="1">
    <location>
        <begin position="276"/>
        <end position="285"/>
    </location>
</feature>
<dbReference type="EMBL" id="JTJM01000003">
    <property type="protein sequence ID" value="OBW93919.1"/>
    <property type="molecule type" value="Genomic_DNA"/>
</dbReference>
<feature type="chain" id="PRO_5008358914" description="Autotransporter domain-containing protein" evidence="2">
    <location>
        <begin position="41"/>
        <end position="5562"/>
    </location>
</feature>